<accession>A0A7Y6BZX6</accession>
<evidence type="ECO:0000313" key="1">
    <source>
        <dbReference type="EMBL" id="NUU78027.1"/>
    </source>
</evidence>
<dbReference type="EMBL" id="JABMCB010000197">
    <property type="protein sequence ID" value="NUU78027.1"/>
    <property type="molecule type" value="Genomic_DNA"/>
</dbReference>
<keyword evidence="2" id="KW-1185">Reference proteome</keyword>
<dbReference type="Proteomes" id="UP000526125">
    <property type="component" value="Unassembled WGS sequence"/>
</dbReference>
<dbReference type="AlphaFoldDB" id="A0A7Y6BZX6"/>
<dbReference type="RefSeq" id="WP_175397670.1">
    <property type="nucleotide sequence ID" value="NZ_JABMCB010000197.1"/>
</dbReference>
<gene>
    <name evidence="1" type="ORF">HP552_22710</name>
</gene>
<organism evidence="1 2">
    <name type="scientific">Paenibacillus xylanilyticus</name>
    <dbReference type="NCBI Taxonomy" id="248903"/>
    <lineage>
        <taxon>Bacteria</taxon>
        <taxon>Bacillati</taxon>
        <taxon>Bacillota</taxon>
        <taxon>Bacilli</taxon>
        <taxon>Bacillales</taxon>
        <taxon>Paenibacillaceae</taxon>
        <taxon>Paenibacillus</taxon>
    </lineage>
</organism>
<name>A0A7Y6BZX6_9BACL</name>
<proteinExistence type="predicted"/>
<sequence length="88" mass="10263">MAFNLLYEVDNEKAWQIVNSKLTNASAALLGAIMDSLASDSLQRFRRSLPSTFLKTVQLRYLELTDSEKKLISEHYDWFKESFEEKLK</sequence>
<reference evidence="1 2" key="1">
    <citation type="submission" date="2020-05" db="EMBL/GenBank/DDBJ databases">
        <title>Genome Sequencing of Type Strains.</title>
        <authorList>
            <person name="Lemaire J.F."/>
            <person name="Inderbitzin P."/>
            <person name="Gregorio O.A."/>
            <person name="Collins S.B."/>
            <person name="Wespe N."/>
            <person name="Knight-Connoni V."/>
        </authorList>
    </citation>
    <scope>NUCLEOTIDE SEQUENCE [LARGE SCALE GENOMIC DNA]</scope>
    <source>
        <strain evidence="1 2">LMG 21957</strain>
    </source>
</reference>
<comment type="caution">
    <text evidence="1">The sequence shown here is derived from an EMBL/GenBank/DDBJ whole genome shotgun (WGS) entry which is preliminary data.</text>
</comment>
<protein>
    <submittedName>
        <fullName evidence="1">Uncharacterized protein</fullName>
    </submittedName>
</protein>
<evidence type="ECO:0000313" key="2">
    <source>
        <dbReference type="Proteomes" id="UP000526125"/>
    </source>
</evidence>